<keyword evidence="5" id="KW-1185">Reference proteome</keyword>
<dbReference type="Gene3D" id="3.40.1490.10">
    <property type="entry name" value="Bit1"/>
    <property type="match status" value="1"/>
</dbReference>
<evidence type="ECO:0000256" key="1">
    <source>
        <dbReference type="ARBA" id="ARBA00013260"/>
    </source>
</evidence>
<evidence type="ECO:0000256" key="2">
    <source>
        <dbReference type="ARBA" id="ARBA00022801"/>
    </source>
</evidence>
<protein>
    <recommendedName>
        <fullName evidence="1">peptidyl-tRNA hydrolase</fullName>
        <ecNumber evidence="1">3.1.1.29</ecNumber>
    </recommendedName>
</protein>
<gene>
    <name evidence="4" type="ORF">Ocin01_12839</name>
</gene>
<dbReference type="Proteomes" id="UP000094527">
    <property type="component" value="Unassembled WGS sequence"/>
</dbReference>
<reference evidence="4 5" key="1">
    <citation type="journal article" date="2016" name="Genome Biol. Evol.">
        <title>Gene Family Evolution Reflects Adaptation to Soil Environmental Stressors in the Genome of the Collembolan Orchesella cincta.</title>
        <authorList>
            <person name="Faddeeva-Vakhrusheva A."/>
            <person name="Derks M.F."/>
            <person name="Anvar S.Y."/>
            <person name="Agamennone V."/>
            <person name="Suring W."/>
            <person name="Smit S."/>
            <person name="van Straalen N.M."/>
            <person name="Roelofs D."/>
        </authorList>
    </citation>
    <scope>NUCLEOTIDE SEQUENCE [LARGE SCALE GENOMIC DNA]</scope>
    <source>
        <tissue evidence="4">Mixed pool</tissue>
    </source>
</reference>
<dbReference type="PANTHER" id="PTHR46194">
    <property type="entry name" value="PEPTIDYL-TRNA HYDROLASE PTRHD1-RELATED"/>
    <property type="match status" value="1"/>
</dbReference>
<comment type="catalytic activity">
    <reaction evidence="3">
        <text>an N-acyl-L-alpha-aminoacyl-tRNA + H2O = an N-acyl-L-amino acid + a tRNA + H(+)</text>
        <dbReference type="Rhea" id="RHEA:54448"/>
        <dbReference type="Rhea" id="RHEA-COMP:10123"/>
        <dbReference type="Rhea" id="RHEA-COMP:13883"/>
        <dbReference type="ChEBI" id="CHEBI:15377"/>
        <dbReference type="ChEBI" id="CHEBI:15378"/>
        <dbReference type="ChEBI" id="CHEBI:59874"/>
        <dbReference type="ChEBI" id="CHEBI:78442"/>
        <dbReference type="ChEBI" id="CHEBI:138191"/>
        <dbReference type="EC" id="3.1.1.29"/>
    </reaction>
</comment>
<evidence type="ECO:0000313" key="5">
    <source>
        <dbReference type="Proteomes" id="UP000094527"/>
    </source>
</evidence>
<dbReference type="GO" id="GO:0004045">
    <property type="term" value="F:peptidyl-tRNA hydrolase activity"/>
    <property type="evidence" value="ECO:0007669"/>
    <property type="project" value="UniProtKB-EC"/>
</dbReference>
<dbReference type="Pfam" id="PF01981">
    <property type="entry name" value="PTH2"/>
    <property type="match status" value="1"/>
</dbReference>
<dbReference type="InterPro" id="IPR042237">
    <property type="entry name" value="PTRHD1"/>
</dbReference>
<dbReference type="EC" id="3.1.1.29" evidence="1"/>
<dbReference type="AlphaFoldDB" id="A0A1D2MLH6"/>
<dbReference type="InterPro" id="IPR023476">
    <property type="entry name" value="Pep_tRNA_hydro_II_dom_sf"/>
</dbReference>
<dbReference type="OMA" id="AIIAQCC"/>
<sequence>MSLVQYVILRKDLQTVLNWPLGALFAQACHASTAVLHLYKDDPNTVEYLANLDSMHKVVLQAPDMESITALAQKLTENKIDHKMWIEMPENIPTCIAIKPYSKNDVKGFVQKFKLYS</sequence>
<dbReference type="OrthoDB" id="201213at2759"/>
<accession>A0A1D2MLH6</accession>
<comment type="caution">
    <text evidence="4">The sequence shown here is derived from an EMBL/GenBank/DDBJ whole genome shotgun (WGS) entry which is preliminary data.</text>
</comment>
<proteinExistence type="predicted"/>
<keyword evidence="2 4" id="KW-0378">Hydrolase</keyword>
<dbReference type="PANTHER" id="PTHR46194:SF1">
    <property type="entry name" value="PEPTIDYL-TRNA HYDROLASE PTRHD1-RELATED"/>
    <property type="match status" value="1"/>
</dbReference>
<evidence type="ECO:0000256" key="3">
    <source>
        <dbReference type="ARBA" id="ARBA00048707"/>
    </source>
</evidence>
<evidence type="ECO:0000313" key="4">
    <source>
        <dbReference type="EMBL" id="ODM93847.1"/>
    </source>
</evidence>
<dbReference type="SUPFAM" id="SSF102462">
    <property type="entry name" value="Peptidyl-tRNA hydrolase II"/>
    <property type="match status" value="1"/>
</dbReference>
<dbReference type="InterPro" id="IPR002833">
    <property type="entry name" value="PTH2"/>
</dbReference>
<organism evidence="4 5">
    <name type="scientific">Orchesella cincta</name>
    <name type="common">Springtail</name>
    <name type="synonym">Podura cincta</name>
    <dbReference type="NCBI Taxonomy" id="48709"/>
    <lineage>
        <taxon>Eukaryota</taxon>
        <taxon>Metazoa</taxon>
        <taxon>Ecdysozoa</taxon>
        <taxon>Arthropoda</taxon>
        <taxon>Hexapoda</taxon>
        <taxon>Collembola</taxon>
        <taxon>Entomobryomorpha</taxon>
        <taxon>Entomobryoidea</taxon>
        <taxon>Orchesellidae</taxon>
        <taxon>Orchesellinae</taxon>
        <taxon>Orchesella</taxon>
    </lineage>
</organism>
<dbReference type="CDD" id="cd02429">
    <property type="entry name" value="PTH2_like"/>
    <property type="match status" value="1"/>
</dbReference>
<dbReference type="EMBL" id="LJIJ01000903">
    <property type="protein sequence ID" value="ODM93847.1"/>
    <property type="molecule type" value="Genomic_DNA"/>
</dbReference>
<name>A0A1D2MLH6_ORCCI</name>